<dbReference type="InterPro" id="IPR005193">
    <property type="entry name" value="GH62_arabinosidase"/>
</dbReference>
<dbReference type="VEuPathDB" id="FungiDB:NFIA_100410"/>
<dbReference type="PANTHER" id="PTHR40631:SF1">
    <property type="entry name" value="ALPHA-L-ARABINOFURANOSIDASE AXHA-2-RELATED"/>
    <property type="match status" value="1"/>
</dbReference>
<evidence type="ECO:0000256" key="11">
    <source>
        <dbReference type="ARBA" id="ARBA00025637"/>
    </source>
</evidence>
<dbReference type="AlphaFoldDB" id="A1DC14"/>
<organism evidence="13 14">
    <name type="scientific">Neosartorya fischeri (strain ATCC 1020 / DSM 3700 / CBS 544.65 / FGSC A1164 / JCM 1740 / NRRL 181 / WB 181)</name>
    <name type="common">Aspergillus fischerianus</name>
    <dbReference type="NCBI Taxonomy" id="331117"/>
    <lineage>
        <taxon>Eukaryota</taxon>
        <taxon>Fungi</taxon>
        <taxon>Dikarya</taxon>
        <taxon>Ascomycota</taxon>
        <taxon>Pezizomycotina</taxon>
        <taxon>Eurotiomycetes</taxon>
        <taxon>Eurotiomycetidae</taxon>
        <taxon>Eurotiales</taxon>
        <taxon>Aspergillaceae</taxon>
        <taxon>Aspergillus</taxon>
        <taxon>Aspergillus subgen. Fumigati</taxon>
    </lineage>
</organism>
<evidence type="ECO:0000256" key="3">
    <source>
        <dbReference type="ARBA" id="ARBA00007396"/>
    </source>
</evidence>
<evidence type="ECO:0000256" key="5">
    <source>
        <dbReference type="ARBA" id="ARBA00022651"/>
    </source>
</evidence>
<dbReference type="Gene3D" id="2.115.10.20">
    <property type="entry name" value="Glycosyl hydrolase domain, family 43"/>
    <property type="match status" value="1"/>
</dbReference>
<dbReference type="GO" id="GO:0005576">
    <property type="term" value="C:extracellular region"/>
    <property type="evidence" value="ECO:0007669"/>
    <property type="project" value="UniProtKB-SubCell"/>
</dbReference>
<dbReference type="PANTHER" id="PTHR40631">
    <property type="entry name" value="ALPHA-L-ARABINOFURANOSIDASE AXHA-2-RELATED"/>
    <property type="match status" value="1"/>
</dbReference>
<comment type="function">
    <text evidence="11">Alpha-L-arabinofuranosidase involved in the hydrolysis of xylan, a major structural heterogeneous polysaccharide found in plant biomass representing the second most abundant polysaccharide in the biosphere, after cellulose. Releases L-arabinose from arabinoxylan.</text>
</comment>
<keyword evidence="5" id="KW-0858">Xylan degradation</keyword>
<evidence type="ECO:0000256" key="4">
    <source>
        <dbReference type="ARBA" id="ARBA00022525"/>
    </source>
</evidence>
<evidence type="ECO:0000256" key="7">
    <source>
        <dbReference type="ARBA" id="ARBA00022801"/>
    </source>
</evidence>
<evidence type="ECO:0000256" key="6">
    <source>
        <dbReference type="ARBA" id="ARBA00022729"/>
    </source>
</evidence>
<gene>
    <name evidence="13" type="ORF">NFIA_100410</name>
</gene>
<name>A1DC14_NEOFI</name>
<dbReference type="GO" id="GO:0046373">
    <property type="term" value="P:L-arabinose metabolic process"/>
    <property type="evidence" value="ECO:0007669"/>
    <property type="project" value="UniProtKB-UniRule"/>
</dbReference>
<dbReference type="GO" id="GO:0046556">
    <property type="term" value="F:alpha-L-arabinofuranosidase activity"/>
    <property type="evidence" value="ECO:0007669"/>
    <property type="project" value="UniProtKB-UniRule"/>
</dbReference>
<dbReference type="GO" id="GO:0045493">
    <property type="term" value="P:xylan catabolic process"/>
    <property type="evidence" value="ECO:0007669"/>
    <property type="project" value="UniProtKB-UniRule"/>
</dbReference>
<sequence length="91" mass="10191">MTPRTSIASLAWLSGILLLLLTLDFTNIVYNGQRLIYASTTDTSGNYSSMSFSSFTNWSDMALASQNPMHSGNVAPILFYFRPKNIWILAY</sequence>
<accession>A1DC14</accession>
<keyword evidence="9 12" id="KW-0326">Glycosidase</keyword>
<evidence type="ECO:0000256" key="2">
    <source>
        <dbReference type="ARBA" id="ARBA00004613"/>
    </source>
</evidence>
<dbReference type="HOGENOM" id="CLU_2427564_0_0_1"/>
<dbReference type="STRING" id="331117.A1DC14"/>
<dbReference type="Pfam" id="PF03664">
    <property type="entry name" value="Glyco_hydro_62"/>
    <property type="match status" value="1"/>
</dbReference>
<evidence type="ECO:0000256" key="12">
    <source>
        <dbReference type="RuleBase" id="RU368117"/>
    </source>
</evidence>
<dbReference type="EC" id="3.2.1.55" evidence="12"/>
<dbReference type="OrthoDB" id="3156236at2759"/>
<dbReference type="RefSeq" id="XP_001262301.1">
    <property type="nucleotide sequence ID" value="XM_001262300.1"/>
</dbReference>
<evidence type="ECO:0000256" key="8">
    <source>
        <dbReference type="ARBA" id="ARBA00023277"/>
    </source>
</evidence>
<comment type="similarity">
    <text evidence="3 12">Belongs to the glycosyl hydrolase 62 family.</text>
</comment>
<comment type="subcellular location">
    <subcellularLocation>
        <location evidence="2 12">Secreted</location>
    </subcellularLocation>
</comment>
<protein>
    <recommendedName>
        <fullName evidence="12">Alpha-L-arabinofuranosidase</fullName>
        <ecNumber evidence="12">3.2.1.55</ecNumber>
    </recommendedName>
</protein>
<evidence type="ECO:0000256" key="10">
    <source>
        <dbReference type="ARBA" id="ARBA00023326"/>
    </source>
</evidence>
<keyword evidence="6 12" id="KW-0732">Signal</keyword>
<evidence type="ECO:0000256" key="9">
    <source>
        <dbReference type="ARBA" id="ARBA00023295"/>
    </source>
</evidence>
<comment type="catalytic activity">
    <reaction evidence="1 12">
        <text>Hydrolysis of terminal non-reducing alpha-L-arabinofuranoside residues in alpha-L-arabinosides.</text>
        <dbReference type="EC" id="3.2.1.55"/>
    </reaction>
</comment>
<keyword evidence="4 12" id="KW-0964">Secreted</keyword>
<dbReference type="EMBL" id="DS027694">
    <property type="protein sequence ID" value="EAW20404.1"/>
    <property type="molecule type" value="Genomic_DNA"/>
</dbReference>
<keyword evidence="14" id="KW-1185">Reference proteome</keyword>
<dbReference type="GeneID" id="4588635"/>
<evidence type="ECO:0000313" key="14">
    <source>
        <dbReference type="Proteomes" id="UP000006702"/>
    </source>
</evidence>
<keyword evidence="10" id="KW-0624">Polysaccharide degradation</keyword>
<dbReference type="KEGG" id="nfi:NFIA_100410"/>
<dbReference type="InterPro" id="IPR023296">
    <property type="entry name" value="Glyco_hydro_beta-prop_sf"/>
</dbReference>
<evidence type="ECO:0000256" key="1">
    <source>
        <dbReference type="ARBA" id="ARBA00001462"/>
    </source>
</evidence>
<keyword evidence="7 12" id="KW-0378">Hydrolase</keyword>
<keyword evidence="8" id="KW-0119">Carbohydrate metabolism</keyword>
<evidence type="ECO:0000313" key="13">
    <source>
        <dbReference type="EMBL" id="EAW20404.1"/>
    </source>
</evidence>
<reference evidence="14" key="1">
    <citation type="journal article" date="2008" name="PLoS Genet.">
        <title>Genomic islands in the pathogenic filamentous fungus Aspergillus fumigatus.</title>
        <authorList>
            <person name="Fedorova N.D."/>
            <person name="Khaldi N."/>
            <person name="Joardar V.S."/>
            <person name="Maiti R."/>
            <person name="Amedeo P."/>
            <person name="Anderson M.J."/>
            <person name="Crabtree J."/>
            <person name="Silva J.C."/>
            <person name="Badger J.H."/>
            <person name="Albarraq A."/>
            <person name="Angiuoli S."/>
            <person name="Bussey H."/>
            <person name="Bowyer P."/>
            <person name="Cotty P.J."/>
            <person name="Dyer P.S."/>
            <person name="Egan A."/>
            <person name="Galens K."/>
            <person name="Fraser-Liggett C.M."/>
            <person name="Haas B.J."/>
            <person name="Inman J.M."/>
            <person name="Kent R."/>
            <person name="Lemieux S."/>
            <person name="Malavazi I."/>
            <person name="Orvis J."/>
            <person name="Roemer T."/>
            <person name="Ronning C.M."/>
            <person name="Sundaram J.P."/>
            <person name="Sutton G."/>
            <person name="Turner G."/>
            <person name="Venter J.C."/>
            <person name="White O.R."/>
            <person name="Whitty B.R."/>
            <person name="Youngman P."/>
            <person name="Wolfe K.H."/>
            <person name="Goldman G.H."/>
            <person name="Wortman J.R."/>
            <person name="Jiang B."/>
            <person name="Denning D.W."/>
            <person name="Nierman W.C."/>
        </authorList>
    </citation>
    <scope>NUCLEOTIDE SEQUENCE [LARGE SCALE GENOMIC DNA]</scope>
    <source>
        <strain evidence="14">ATCC 1020 / DSM 3700 / CBS 544.65 / FGSC A1164 / JCM 1740 / NRRL 181 / WB 181</strain>
    </source>
</reference>
<dbReference type="Proteomes" id="UP000006702">
    <property type="component" value="Unassembled WGS sequence"/>
</dbReference>
<proteinExistence type="inferred from homology"/>